<dbReference type="InterPro" id="IPR040256">
    <property type="entry name" value="At4g02000-like"/>
</dbReference>
<proteinExistence type="predicted"/>
<dbReference type="RefSeq" id="XP_010263960.1">
    <property type="nucleotide sequence ID" value="XM_010265658.1"/>
</dbReference>
<dbReference type="InterPro" id="IPR025558">
    <property type="entry name" value="DUF4283"/>
</dbReference>
<dbReference type="InParanoid" id="A0A1U8AMJ7"/>
<dbReference type="Proteomes" id="UP000189703">
    <property type="component" value="Unplaced"/>
</dbReference>
<dbReference type="STRING" id="4432.A0A1U8AMJ7"/>
<dbReference type="OrthoDB" id="1102891at2759"/>
<sequence length="252" mass="29665">MVDPLWALCLFAKILGEEEPLATIMERARDWRVDNKMDIRKIGNGFFLISFTSEEDYDKGLKKGPWMVNGKYWKPWFNPLKAKLESADIWIRLPGLPLECWNRDDLEIILEKLGPVIKLDDDTLKLEKTLYPMVCARVDLTGPFILEIPVTQGGIRSHIRVFYKNIFDLCINYGWRGHKFYECSKKRNERIEDGWSLVQNKKRSQSLRSKDDLRKIGRTGDKKKRKGFGTIVSITGLRLRWLGWGWRKRCQR</sequence>
<dbReference type="GeneID" id="104602095"/>
<gene>
    <name evidence="3" type="primary">LOC104602095</name>
</gene>
<dbReference type="PANTHER" id="PTHR31286">
    <property type="entry name" value="GLYCINE-RICH CELL WALL STRUCTURAL PROTEIN 1.8-LIKE"/>
    <property type="match status" value="1"/>
</dbReference>
<dbReference type="eggNOG" id="KOG1075">
    <property type="taxonomic scope" value="Eukaryota"/>
</dbReference>
<dbReference type="Pfam" id="PF14111">
    <property type="entry name" value="DUF4283"/>
    <property type="match status" value="1"/>
</dbReference>
<reference evidence="3" key="1">
    <citation type="submission" date="2025-08" db="UniProtKB">
        <authorList>
            <consortium name="RefSeq"/>
        </authorList>
    </citation>
    <scope>IDENTIFICATION</scope>
</reference>
<dbReference type="KEGG" id="nnu:104602095"/>
<evidence type="ECO:0000313" key="3">
    <source>
        <dbReference type="RefSeq" id="XP_010263960.1"/>
    </source>
</evidence>
<keyword evidence="2" id="KW-1185">Reference proteome</keyword>
<protein>
    <submittedName>
        <fullName evidence="3">Uncharacterized protein LOC104602095</fullName>
    </submittedName>
</protein>
<evidence type="ECO:0000313" key="2">
    <source>
        <dbReference type="Proteomes" id="UP000189703"/>
    </source>
</evidence>
<dbReference type="OMA" id="GHRTEAC"/>
<accession>A0A1U8AMJ7</accession>
<dbReference type="AlphaFoldDB" id="A0A1U8AMJ7"/>
<organism evidence="2 3">
    <name type="scientific">Nelumbo nucifera</name>
    <name type="common">Sacred lotus</name>
    <dbReference type="NCBI Taxonomy" id="4432"/>
    <lineage>
        <taxon>Eukaryota</taxon>
        <taxon>Viridiplantae</taxon>
        <taxon>Streptophyta</taxon>
        <taxon>Embryophyta</taxon>
        <taxon>Tracheophyta</taxon>
        <taxon>Spermatophyta</taxon>
        <taxon>Magnoliopsida</taxon>
        <taxon>Proteales</taxon>
        <taxon>Nelumbonaceae</taxon>
        <taxon>Nelumbo</taxon>
    </lineage>
</organism>
<evidence type="ECO:0000259" key="1">
    <source>
        <dbReference type="Pfam" id="PF14111"/>
    </source>
</evidence>
<name>A0A1U8AMJ7_NELNU</name>
<feature type="domain" description="DUF4283" evidence="1">
    <location>
        <begin position="5"/>
        <end position="72"/>
    </location>
</feature>
<dbReference type="FunCoup" id="A0A1U8AMJ7">
    <property type="interactions" value="6"/>
</dbReference>
<dbReference type="PANTHER" id="PTHR31286:SF180">
    <property type="entry name" value="OS10G0362600 PROTEIN"/>
    <property type="match status" value="1"/>
</dbReference>